<dbReference type="InterPro" id="IPR042525">
    <property type="entry name" value="Rad52_Rad59_Rad22_sf"/>
</dbReference>
<keyword evidence="3" id="KW-0238">DNA-binding</keyword>
<evidence type="ECO:0000256" key="6">
    <source>
        <dbReference type="ARBA" id="ARBA00077224"/>
    </source>
</evidence>
<dbReference type="SUPFAM" id="SSF54768">
    <property type="entry name" value="dsRNA-binding domain-like"/>
    <property type="match status" value="1"/>
</dbReference>
<evidence type="ECO:0000256" key="7">
    <source>
        <dbReference type="SAM" id="MobiDB-lite"/>
    </source>
</evidence>
<feature type="compositionally biased region" description="Polar residues" evidence="7">
    <location>
        <begin position="421"/>
        <end position="431"/>
    </location>
</feature>
<sequence length="507" mass="53810">MPAPGEQHTPWANPFEEPKPRVTEWTAKEIATIASKLDKQLGPEYISSRSGPGGSRVHYLTAEKVIGLANEVFGFNGWSSSIQNIQVDFADENPQTQRVSIGLSVIVRITLRDGTYHEDIGYGSIENAKGKAMAFEKAKKEGTTDGMKRALRSFGNVLGNCIYDTDYVKQVTKVKAQPVKKFDQDNLHRHTDFIKREAVASGGMSLSGPSKDTVSTKVAALKLEPSESFEDFLGELDEADFCVPGEGHPDETVLPNPAQAQLSLSKQPPNNNPGQAQAHQSNQIQPPRAASGGTISRLPQTPQAANAHTTGSHRNSPQISDTAFDPAPPLPGPAAQSATFFSARSVAKGTDTKASAIVNPQIFNPKAESPSIRKTPGIDHSSSRPVARNGQHVVPTSSESTNLPSSSANGFTPVRPGGPVTRSSLVNPSLDQTRRIGAPSGPGSPLANRGSYKPPTMKRPLAVDAANSAGPRPPLSDLPTNANAQGHHMSTGAAATEELDAKRQKTA</sequence>
<feature type="compositionally biased region" description="Low complexity" evidence="7">
    <location>
        <begin position="395"/>
        <end position="407"/>
    </location>
</feature>
<protein>
    <recommendedName>
        <fullName evidence="6">RAD52 homolog</fullName>
    </recommendedName>
</protein>
<dbReference type="PANTHER" id="PTHR12132">
    <property type="entry name" value="DNA REPAIR AND RECOMBINATION PROTEIN RAD52, RAD59"/>
    <property type="match status" value="1"/>
</dbReference>
<dbReference type="EMBL" id="AZGY01000001">
    <property type="protein sequence ID" value="OAA33500.1"/>
    <property type="molecule type" value="Genomic_DNA"/>
</dbReference>
<comment type="caution">
    <text evidence="8">The sequence shown here is derived from an EMBL/GenBank/DDBJ whole genome shotgun (WGS) entry which is preliminary data.</text>
</comment>
<dbReference type="GO" id="GO:0045002">
    <property type="term" value="P:double-strand break repair via single-strand annealing"/>
    <property type="evidence" value="ECO:0007669"/>
    <property type="project" value="InterPro"/>
</dbReference>
<dbReference type="GO" id="GO:0000730">
    <property type="term" value="P:DNA recombinase assembly"/>
    <property type="evidence" value="ECO:0007669"/>
    <property type="project" value="InterPro"/>
</dbReference>
<keyword evidence="4" id="KW-0233">DNA recombination</keyword>
<dbReference type="Gene3D" id="3.30.390.80">
    <property type="entry name" value="DNA repair protein Rad52/59/22"/>
    <property type="match status" value="1"/>
</dbReference>
<dbReference type="OrthoDB" id="10061064at2759"/>
<dbReference type="InterPro" id="IPR004585">
    <property type="entry name" value="DNA_recomb/repair_Rad52"/>
</dbReference>
<feature type="region of interest" description="Disordered" evidence="7">
    <location>
        <begin position="1"/>
        <end position="20"/>
    </location>
</feature>
<proteinExistence type="inferred from homology"/>
<keyword evidence="5" id="KW-0234">DNA repair</keyword>
<evidence type="ECO:0000256" key="4">
    <source>
        <dbReference type="ARBA" id="ARBA00023172"/>
    </source>
</evidence>
<reference evidence="8 9" key="1">
    <citation type="journal article" date="2016" name="Genome Biol. Evol.">
        <title>Divergent and convergent evolution of fungal pathogenicity.</title>
        <authorList>
            <person name="Shang Y."/>
            <person name="Xiao G."/>
            <person name="Zheng P."/>
            <person name="Cen K."/>
            <person name="Zhan S."/>
            <person name="Wang C."/>
        </authorList>
    </citation>
    <scope>NUCLEOTIDE SEQUENCE [LARGE SCALE GENOMIC DNA]</scope>
    <source>
        <strain evidence="8 9">RCEF 2490</strain>
    </source>
</reference>
<feature type="region of interest" description="Disordered" evidence="7">
    <location>
        <begin position="357"/>
        <end position="507"/>
    </location>
</feature>
<dbReference type="Pfam" id="PF04098">
    <property type="entry name" value="Rad52_Rad22"/>
    <property type="match status" value="1"/>
</dbReference>
<dbReference type="InterPro" id="IPR007232">
    <property type="entry name" value="Rad52_Rad59_Rad22"/>
</dbReference>
<comment type="similarity">
    <text evidence="1">Belongs to the RAD52 family.</text>
</comment>
<dbReference type="Proteomes" id="UP000078544">
    <property type="component" value="Unassembled WGS sequence"/>
</dbReference>
<gene>
    <name evidence="8" type="ORF">AAL_00965</name>
</gene>
<feature type="region of interest" description="Disordered" evidence="7">
    <location>
        <begin position="262"/>
        <end position="336"/>
    </location>
</feature>
<dbReference type="AlphaFoldDB" id="A0A166VC77"/>
<dbReference type="GO" id="GO:0003697">
    <property type="term" value="F:single-stranded DNA binding"/>
    <property type="evidence" value="ECO:0007669"/>
    <property type="project" value="UniProtKB-ARBA"/>
</dbReference>
<evidence type="ECO:0000256" key="3">
    <source>
        <dbReference type="ARBA" id="ARBA00023125"/>
    </source>
</evidence>
<dbReference type="InterPro" id="IPR041247">
    <property type="entry name" value="Rad52_fam"/>
</dbReference>
<dbReference type="GO" id="GO:0005634">
    <property type="term" value="C:nucleus"/>
    <property type="evidence" value="ECO:0007669"/>
    <property type="project" value="InterPro"/>
</dbReference>
<keyword evidence="9" id="KW-1185">Reference proteome</keyword>
<evidence type="ECO:0000313" key="9">
    <source>
        <dbReference type="Proteomes" id="UP000078544"/>
    </source>
</evidence>
<accession>A0A166VC77</accession>
<evidence type="ECO:0000313" key="8">
    <source>
        <dbReference type="EMBL" id="OAA33500.1"/>
    </source>
</evidence>
<dbReference type="GO" id="GO:0006312">
    <property type="term" value="P:mitotic recombination"/>
    <property type="evidence" value="ECO:0007669"/>
    <property type="project" value="TreeGrafter"/>
</dbReference>
<dbReference type="PANTHER" id="PTHR12132:SF1">
    <property type="entry name" value="DNA REPAIR PROTEIN RAD52 HOMOLOG"/>
    <property type="match status" value="1"/>
</dbReference>
<feature type="compositionally biased region" description="Polar residues" evidence="7">
    <location>
        <begin position="262"/>
        <end position="285"/>
    </location>
</feature>
<dbReference type="NCBIfam" id="TIGR00607">
    <property type="entry name" value="rad52"/>
    <property type="match status" value="1"/>
</dbReference>
<dbReference type="STRING" id="1081109.A0A166VC77"/>
<evidence type="ECO:0000256" key="5">
    <source>
        <dbReference type="ARBA" id="ARBA00023204"/>
    </source>
</evidence>
<feature type="compositionally biased region" description="Polar residues" evidence="7">
    <location>
        <begin position="293"/>
        <end position="321"/>
    </location>
</feature>
<evidence type="ECO:0000256" key="1">
    <source>
        <dbReference type="ARBA" id="ARBA00006638"/>
    </source>
</evidence>
<dbReference type="FunFam" id="3.30.390.80:FF:000001">
    <property type="entry name" value="DNA repair protein RAD52 homolog"/>
    <property type="match status" value="1"/>
</dbReference>
<name>A0A166VC77_9HYPO</name>
<organism evidence="8 9">
    <name type="scientific">Moelleriella libera RCEF 2490</name>
    <dbReference type="NCBI Taxonomy" id="1081109"/>
    <lineage>
        <taxon>Eukaryota</taxon>
        <taxon>Fungi</taxon>
        <taxon>Dikarya</taxon>
        <taxon>Ascomycota</taxon>
        <taxon>Pezizomycotina</taxon>
        <taxon>Sordariomycetes</taxon>
        <taxon>Hypocreomycetidae</taxon>
        <taxon>Hypocreales</taxon>
        <taxon>Clavicipitaceae</taxon>
        <taxon>Moelleriella</taxon>
    </lineage>
</organism>
<evidence type="ECO:0000256" key="2">
    <source>
        <dbReference type="ARBA" id="ARBA00022763"/>
    </source>
</evidence>
<keyword evidence="2" id="KW-0227">DNA damage</keyword>